<gene>
    <name evidence="2" type="ORF">FB45DRAFT_890054</name>
</gene>
<evidence type="ECO:0000313" key="3">
    <source>
        <dbReference type="Proteomes" id="UP001221142"/>
    </source>
</evidence>
<dbReference type="EMBL" id="JARKIF010000001">
    <property type="protein sequence ID" value="KAJ7651245.1"/>
    <property type="molecule type" value="Genomic_DNA"/>
</dbReference>
<protein>
    <submittedName>
        <fullName evidence="2">Uncharacterized protein</fullName>
    </submittedName>
</protein>
<keyword evidence="3" id="KW-1185">Reference proteome</keyword>
<dbReference type="AlphaFoldDB" id="A0AAD7CKX0"/>
<dbReference type="Proteomes" id="UP001221142">
    <property type="component" value="Unassembled WGS sequence"/>
</dbReference>
<proteinExistence type="predicted"/>
<feature type="region of interest" description="Disordered" evidence="1">
    <location>
        <begin position="1"/>
        <end position="26"/>
    </location>
</feature>
<sequence>MLPPPFLNPHHDSRRTPFASPFTRDAAPNTDLENVVLSSLSPSSVTPSTYQEPDLRHLRFYLPQHCVGSTCTLPPYPYLSNCGPWASSSTTAPVMHNGVHGAHLRSPRLLPPAAYHLGYHLRVGRLRRPQPRLVWPLEIDAPIPCTSSSADRIHMGMEGRR</sequence>
<comment type="caution">
    <text evidence="2">The sequence shown here is derived from an EMBL/GenBank/DDBJ whole genome shotgun (WGS) entry which is preliminary data.</text>
</comment>
<name>A0AAD7CKX0_9AGAR</name>
<reference evidence="2" key="1">
    <citation type="submission" date="2023-03" db="EMBL/GenBank/DDBJ databases">
        <title>Massive genome expansion in bonnet fungi (Mycena s.s.) driven by repeated elements and novel gene families across ecological guilds.</title>
        <authorList>
            <consortium name="Lawrence Berkeley National Laboratory"/>
            <person name="Harder C.B."/>
            <person name="Miyauchi S."/>
            <person name="Viragh M."/>
            <person name="Kuo A."/>
            <person name="Thoen E."/>
            <person name="Andreopoulos B."/>
            <person name="Lu D."/>
            <person name="Skrede I."/>
            <person name="Drula E."/>
            <person name="Henrissat B."/>
            <person name="Morin E."/>
            <person name="Kohler A."/>
            <person name="Barry K."/>
            <person name="LaButti K."/>
            <person name="Morin E."/>
            <person name="Salamov A."/>
            <person name="Lipzen A."/>
            <person name="Mereny Z."/>
            <person name="Hegedus B."/>
            <person name="Baldrian P."/>
            <person name="Stursova M."/>
            <person name="Weitz H."/>
            <person name="Taylor A."/>
            <person name="Grigoriev I.V."/>
            <person name="Nagy L.G."/>
            <person name="Martin F."/>
            <person name="Kauserud H."/>
        </authorList>
    </citation>
    <scope>NUCLEOTIDE SEQUENCE</scope>
    <source>
        <strain evidence="2">9284</strain>
    </source>
</reference>
<evidence type="ECO:0000313" key="2">
    <source>
        <dbReference type="EMBL" id="KAJ7651245.1"/>
    </source>
</evidence>
<evidence type="ECO:0000256" key="1">
    <source>
        <dbReference type="SAM" id="MobiDB-lite"/>
    </source>
</evidence>
<accession>A0AAD7CKX0</accession>
<organism evidence="2 3">
    <name type="scientific">Roridomyces roridus</name>
    <dbReference type="NCBI Taxonomy" id="1738132"/>
    <lineage>
        <taxon>Eukaryota</taxon>
        <taxon>Fungi</taxon>
        <taxon>Dikarya</taxon>
        <taxon>Basidiomycota</taxon>
        <taxon>Agaricomycotina</taxon>
        <taxon>Agaricomycetes</taxon>
        <taxon>Agaricomycetidae</taxon>
        <taxon>Agaricales</taxon>
        <taxon>Marasmiineae</taxon>
        <taxon>Mycenaceae</taxon>
        <taxon>Roridomyces</taxon>
    </lineage>
</organism>